<dbReference type="EMBL" id="JAUYVI010000001">
    <property type="protein sequence ID" value="MDQ7246206.1"/>
    <property type="molecule type" value="Genomic_DNA"/>
</dbReference>
<dbReference type="Proteomes" id="UP001230156">
    <property type="component" value="Unassembled WGS sequence"/>
</dbReference>
<dbReference type="RefSeq" id="WP_379953580.1">
    <property type="nucleotide sequence ID" value="NZ_JAUYVI010000001.1"/>
</dbReference>
<proteinExistence type="predicted"/>
<evidence type="ECO:0008006" key="3">
    <source>
        <dbReference type="Google" id="ProtNLM"/>
    </source>
</evidence>
<protein>
    <recommendedName>
        <fullName evidence="3">Transposase</fullName>
    </recommendedName>
</protein>
<evidence type="ECO:0000313" key="2">
    <source>
        <dbReference type="Proteomes" id="UP001230156"/>
    </source>
</evidence>
<reference evidence="2" key="1">
    <citation type="submission" date="2023-08" db="EMBL/GenBank/DDBJ databases">
        <title>Rhodospirillaceae gen. nov., a novel taxon isolated from the Yangtze River Yuezi River estuary sludge.</title>
        <authorList>
            <person name="Ruan L."/>
        </authorList>
    </citation>
    <scope>NUCLEOTIDE SEQUENCE [LARGE SCALE GENOMIC DNA]</scope>
    <source>
        <strain evidence="2">R-7</strain>
    </source>
</reference>
<gene>
    <name evidence="1" type="ORF">Q8A70_00950</name>
</gene>
<organism evidence="1 2">
    <name type="scientific">Dongia sedimenti</name>
    <dbReference type="NCBI Taxonomy" id="3064282"/>
    <lineage>
        <taxon>Bacteria</taxon>
        <taxon>Pseudomonadati</taxon>
        <taxon>Pseudomonadota</taxon>
        <taxon>Alphaproteobacteria</taxon>
        <taxon>Rhodospirillales</taxon>
        <taxon>Dongiaceae</taxon>
        <taxon>Dongia</taxon>
    </lineage>
</organism>
<keyword evidence="2" id="KW-1185">Reference proteome</keyword>
<name>A0ABU0YGP9_9PROT</name>
<comment type="caution">
    <text evidence="1">The sequence shown here is derived from an EMBL/GenBank/DDBJ whole genome shotgun (WGS) entry which is preliminary data.</text>
</comment>
<evidence type="ECO:0000313" key="1">
    <source>
        <dbReference type="EMBL" id="MDQ7246206.1"/>
    </source>
</evidence>
<accession>A0ABU0YGP9</accession>
<sequence length="77" mass="8390">MISRKSSRVSPRVEPLPPQLRARAFTDAGGKKRFGVSLSMNGSRFSGSVLMRHDRVDPSGVAQLLESLAAFMRRGCA</sequence>